<dbReference type="Pfam" id="PF00620">
    <property type="entry name" value="RhoGAP"/>
    <property type="match status" value="1"/>
</dbReference>
<feature type="compositionally biased region" description="Basic and acidic residues" evidence="2">
    <location>
        <begin position="286"/>
        <end position="295"/>
    </location>
</feature>
<feature type="domain" description="Rho-GAP" evidence="3">
    <location>
        <begin position="345"/>
        <end position="538"/>
    </location>
</feature>
<feature type="coiled-coil region" evidence="1">
    <location>
        <begin position="44"/>
        <end position="71"/>
    </location>
</feature>
<dbReference type="GO" id="GO:0051256">
    <property type="term" value="P:mitotic spindle midzone assembly"/>
    <property type="evidence" value="ECO:0007669"/>
    <property type="project" value="TreeGrafter"/>
</dbReference>
<dbReference type="EMBL" id="LR900346">
    <property type="protein sequence ID" value="CAD7245312.1"/>
    <property type="molecule type" value="Genomic_DNA"/>
</dbReference>
<dbReference type="GO" id="GO:0032154">
    <property type="term" value="C:cleavage furrow"/>
    <property type="evidence" value="ECO:0007669"/>
    <property type="project" value="TreeGrafter"/>
</dbReference>
<dbReference type="Gene3D" id="1.10.555.10">
    <property type="entry name" value="Rho GTPase activation protein"/>
    <property type="match status" value="1"/>
</dbReference>
<gene>
    <name evidence="4" type="ORF">DSTB1V02_LOCUS5186</name>
</gene>
<dbReference type="EMBL" id="CAJPEV010000829">
    <property type="protein sequence ID" value="CAG0888892.1"/>
    <property type="molecule type" value="Genomic_DNA"/>
</dbReference>
<organism evidence="4">
    <name type="scientific">Darwinula stevensoni</name>
    <dbReference type="NCBI Taxonomy" id="69355"/>
    <lineage>
        <taxon>Eukaryota</taxon>
        <taxon>Metazoa</taxon>
        <taxon>Ecdysozoa</taxon>
        <taxon>Arthropoda</taxon>
        <taxon>Crustacea</taxon>
        <taxon>Oligostraca</taxon>
        <taxon>Ostracoda</taxon>
        <taxon>Podocopa</taxon>
        <taxon>Podocopida</taxon>
        <taxon>Darwinulocopina</taxon>
        <taxon>Darwinuloidea</taxon>
        <taxon>Darwinulidae</taxon>
        <taxon>Darwinula</taxon>
    </lineage>
</organism>
<feature type="region of interest" description="Disordered" evidence="2">
    <location>
        <begin position="190"/>
        <end position="305"/>
    </location>
</feature>
<dbReference type="GO" id="GO:0000281">
    <property type="term" value="P:mitotic cytokinesis"/>
    <property type="evidence" value="ECO:0007669"/>
    <property type="project" value="TreeGrafter"/>
</dbReference>
<accession>A0A7R8X9D4</accession>
<name>A0A7R8X9D4_9CRUS</name>
<evidence type="ECO:0000259" key="3">
    <source>
        <dbReference type="PROSITE" id="PS50238"/>
    </source>
</evidence>
<dbReference type="InterPro" id="IPR008936">
    <property type="entry name" value="Rho_GTPase_activation_prot"/>
</dbReference>
<dbReference type="GO" id="GO:0030496">
    <property type="term" value="C:midbody"/>
    <property type="evidence" value="ECO:0007669"/>
    <property type="project" value="TreeGrafter"/>
</dbReference>
<feature type="compositionally biased region" description="Polar residues" evidence="2">
    <location>
        <begin position="244"/>
        <end position="253"/>
    </location>
</feature>
<evidence type="ECO:0000313" key="5">
    <source>
        <dbReference type="Proteomes" id="UP000677054"/>
    </source>
</evidence>
<protein>
    <recommendedName>
        <fullName evidence="3">Rho-GAP domain-containing protein</fullName>
    </recommendedName>
</protein>
<sequence>MATPLHATHKVQESILPKWADLFRIYEQLAIGNEAEFQQLAKSHERLRKALVGKRDEVERLTSELVFLQDQMTHRDRTISRTQCALDQVTQTAEKFQGGFTTAAALIRDIGAETYKENGVFTIRDMVNKFLDQFNHLIKGEGSFGAELSRAKGLSIIDEANSSEGTLDIDVDGLSTDDLSGNASRYSLRSRKTRLEDGGKSEREKRGEGDDYEGDRRRSGKRRRSASQPPPAAVSGGDVGPTLVATTTVTVHNSGPIRASAVLEANKDKDDDRQPPRKSRCPVTRSMERLEKTSSDETDSIPSLDINRKQISMKLGQRQAKGRLSKLLASVGSDPVVAPASAPATPPEKMLSSKINQCPMVPGLIIHCVQEIERRGLKDVGLYRISAPESAVVNLKEKFLHGKGLPNLRNVNDTHALAGTIKDFLRGLNDTLVPNSHWQAFSDAGMKCIVDKSDEPLRKAIMELAQPNRDTLAYFLLHLQRIINSPSCMMSADNLSKILAPTVIGCSQPHASAEIMYRELGQSQMVLKCLLEMPGSFWEQFAYPEESTSDNEHEFASLLGPLTTMPSPVSTNSHLPLTLSKFQSPLL</sequence>
<dbReference type="GO" id="GO:0005096">
    <property type="term" value="F:GTPase activator activity"/>
    <property type="evidence" value="ECO:0007669"/>
    <property type="project" value="TreeGrafter"/>
</dbReference>
<feature type="compositionally biased region" description="Basic and acidic residues" evidence="2">
    <location>
        <begin position="193"/>
        <end position="217"/>
    </location>
</feature>
<dbReference type="GO" id="GO:0005634">
    <property type="term" value="C:nucleus"/>
    <property type="evidence" value="ECO:0007669"/>
    <property type="project" value="TreeGrafter"/>
</dbReference>
<evidence type="ECO:0000313" key="4">
    <source>
        <dbReference type="EMBL" id="CAD7245312.1"/>
    </source>
</evidence>
<dbReference type="GO" id="GO:0007266">
    <property type="term" value="P:Rho protein signal transduction"/>
    <property type="evidence" value="ECO:0007669"/>
    <property type="project" value="TreeGrafter"/>
</dbReference>
<dbReference type="SUPFAM" id="SSF48350">
    <property type="entry name" value="GTPase activation domain, GAP"/>
    <property type="match status" value="1"/>
</dbReference>
<dbReference type="InterPro" id="IPR000198">
    <property type="entry name" value="RhoGAP_dom"/>
</dbReference>
<dbReference type="PANTHER" id="PTHR46199:SF3">
    <property type="entry name" value="RAC GTPASE-ACTIVATING PROTEIN 1"/>
    <property type="match status" value="1"/>
</dbReference>
<dbReference type="SMART" id="SM00324">
    <property type="entry name" value="RhoGAP"/>
    <property type="match status" value="1"/>
</dbReference>
<dbReference type="PROSITE" id="PS50238">
    <property type="entry name" value="RHOGAP"/>
    <property type="match status" value="1"/>
</dbReference>
<dbReference type="AlphaFoldDB" id="A0A7R8X9D4"/>
<feature type="compositionally biased region" description="Basic and acidic residues" evidence="2">
    <location>
        <begin position="265"/>
        <end position="275"/>
    </location>
</feature>
<dbReference type="GO" id="GO:0051233">
    <property type="term" value="C:spindle midzone"/>
    <property type="evidence" value="ECO:0007669"/>
    <property type="project" value="TreeGrafter"/>
</dbReference>
<dbReference type="PANTHER" id="PTHR46199">
    <property type="entry name" value="RAC GTPASE-ACTIVATING PROTEIN 1"/>
    <property type="match status" value="1"/>
</dbReference>
<evidence type="ECO:0000256" key="2">
    <source>
        <dbReference type="SAM" id="MobiDB-lite"/>
    </source>
</evidence>
<keyword evidence="1" id="KW-0175">Coiled coil</keyword>
<dbReference type="GO" id="GO:0097149">
    <property type="term" value="C:centralspindlin complex"/>
    <property type="evidence" value="ECO:0007669"/>
    <property type="project" value="TreeGrafter"/>
</dbReference>
<proteinExistence type="predicted"/>
<dbReference type="OrthoDB" id="2218807at2759"/>
<keyword evidence="5" id="KW-1185">Reference proteome</keyword>
<reference evidence="4" key="1">
    <citation type="submission" date="2020-11" db="EMBL/GenBank/DDBJ databases">
        <authorList>
            <person name="Tran Van P."/>
        </authorList>
    </citation>
    <scope>NUCLEOTIDE SEQUENCE</scope>
</reference>
<dbReference type="Proteomes" id="UP000677054">
    <property type="component" value="Unassembled WGS sequence"/>
</dbReference>
<evidence type="ECO:0000256" key="1">
    <source>
        <dbReference type="SAM" id="Coils"/>
    </source>
</evidence>